<evidence type="ECO:0000256" key="3">
    <source>
        <dbReference type="SAM" id="MobiDB-lite"/>
    </source>
</evidence>
<proteinExistence type="predicted"/>
<dbReference type="Pfam" id="PF00440">
    <property type="entry name" value="TetR_N"/>
    <property type="match status" value="1"/>
</dbReference>
<dbReference type="Gene3D" id="1.10.357.10">
    <property type="entry name" value="Tetracycline Repressor, domain 2"/>
    <property type="match status" value="1"/>
</dbReference>
<gene>
    <name evidence="5" type="ORF">GCM10011584_01270</name>
</gene>
<dbReference type="InterPro" id="IPR036271">
    <property type="entry name" value="Tet_transcr_reg_TetR-rel_C_sf"/>
</dbReference>
<keyword evidence="6" id="KW-1185">Reference proteome</keyword>
<evidence type="ECO:0000313" key="6">
    <source>
        <dbReference type="Proteomes" id="UP000655410"/>
    </source>
</evidence>
<name>A0ABQ2N626_9ACTN</name>
<keyword evidence="1 2" id="KW-0238">DNA-binding</keyword>
<reference evidence="6" key="1">
    <citation type="journal article" date="2019" name="Int. J. Syst. Evol. Microbiol.">
        <title>The Global Catalogue of Microorganisms (GCM) 10K type strain sequencing project: providing services to taxonomists for standard genome sequencing and annotation.</title>
        <authorList>
            <consortium name="The Broad Institute Genomics Platform"/>
            <consortium name="The Broad Institute Genome Sequencing Center for Infectious Disease"/>
            <person name="Wu L."/>
            <person name="Ma J."/>
        </authorList>
    </citation>
    <scope>NUCLEOTIDE SEQUENCE [LARGE SCALE GENOMIC DNA]</scope>
    <source>
        <strain evidence="6">CGMCC 4.7371</strain>
    </source>
</reference>
<protein>
    <submittedName>
        <fullName evidence="5">TetR family transcriptional regulator</fullName>
    </submittedName>
</protein>
<dbReference type="EMBL" id="BMNI01000001">
    <property type="protein sequence ID" value="GGO84224.1"/>
    <property type="molecule type" value="Genomic_DNA"/>
</dbReference>
<dbReference type="InterPro" id="IPR050109">
    <property type="entry name" value="HTH-type_TetR-like_transc_reg"/>
</dbReference>
<dbReference type="InterPro" id="IPR001647">
    <property type="entry name" value="HTH_TetR"/>
</dbReference>
<dbReference type="PANTHER" id="PTHR30055">
    <property type="entry name" value="HTH-TYPE TRANSCRIPTIONAL REGULATOR RUTR"/>
    <property type="match status" value="1"/>
</dbReference>
<dbReference type="Proteomes" id="UP000655410">
    <property type="component" value="Unassembled WGS sequence"/>
</dbReference>
<accession>A0ABQ2N626</accession>
<organism evidence="5 6">
    <name type="scientific">Nocardioides phosphati</name>
    <dbReference type="NCBI Taxonomy" id="1867775"/>
    <lineage>
        <taxon>Bacteria</taxon>
        <taxon>Bacillati</taxon>
        <taxon>Actinomycetota</taxon>
        <taxon>Actinomycetes</taxon>
        <taxon>Propionibacteriales</taxon>
        <taxon>Nocardioidaceae</taxon>
        <taxon>Nocardioides</taxon>
    </lineage>
</organism>
<dbReference type="SUPFAM" id="SSF46689">
    <property type="entry name" value="Homeodomain-like"/>
    <property type="match status" value="1"/>
</dbReference>
<dbReference type="SUPFAM" id="SSF48498">
    <property type="entry name" value="Tetracyclin repressor-like, C-terminal domain"/>
    <property type="match status" value="1"/>
</dbReference>
<sequence>MTSATTRPPRPNAGTKGVARPEREAQIIEAGCRLFGEHGYLATSVADVADAAGISKPLIYNYFGSKDGLHVACVKHASAVLVSEIERTAALGAVGFARAVVTLDGMFRLLEPRPWLWRVVFDATAPREGEAQTWLAEHERRIMDFGREGVAELMHLAGNDDPLDIDAMRAAWESIFRALVNWWLDHPGESPEEMTHRCLRLFRTVFGELDLSGTALT</sequence>
<evidence type="ECO:0000313" key="5">
    <source>
        <dbReference type="EMBL" id="GGO84224.1"/>
    </source>
</evidence>
<evidence type="ECO:0000256" key="1">
    <source>
        <dbReference type="ARBA" id="ARBA00023125"/>
    </source>
</evidence>
<evidence type="ECO:0000256" key="2">
    <source>
        <dbReference type="PROSITE-ProRule" id="PRU00335"/>
    </source>
</evidence>
<dbReference type="PROSITE" id="PS50977">
    <property type="entry name" value="HTH_TETR_2"/>
    <property type="match status" value="1"/>
</dbReference>
<dbReference type="PRINTS" id="PR00455">
    <property type="entry name" value="HTHTETR"/>
</dbReference>
<feature type="domain" description="HTH tetR-type" evidence="4">
    <location>
        <begin position="21"/>
        <end position="81"/>
    </location>
</feature>
<dbReference type="RefSeq" id="WP_188781898.1">
    <property type="nucleotide sequence ID" value="NZ_BMNI01000001.1"/>
</dbReference>
<dbReference type="InterPro" id="IPR023772">
    <property type="entry name" value="DNA-bd_HTH_TetR-type_CS"/>
</dbReference>
<evidence type="ECO:0000259" key="4">
    <source>
        <dbReference type="PROSITE" id="PS50977"/>
    </source>
</evidence>
<comment type="caution">
    <text evidence="5">The sequence shown here is derived from an EMBL/GenBank/DDBJ whole genome shotgun (WGS) entry which is preliminary data.</text>
</comment>
<dbReference type="PANTHER" id="PTHR30055:SF226">
    <property type="entry name" value="HTH-TYPE TRANSCRIPTIONAL REGULATOR PKSA"/>
    <property type="match status" value="1"/>
</dbReference>
<dbReference type="InterPro" id="IPR009057">
    <property type="entry name" value="Homeodomain-like_sf"/>
</dbReference>
<dbReference type="PROSITE" id="PS01081">
    <property type="entry name" value="HTH_TETR_1"/>
    <property type="match status" value="1"/>
</dbReference>
<feature type="region of interest" description="Disordered" evidence="3">
    <location>
        <begin position="1"/>
        <end position="20"/>
    </location>
</feature>
<feature type="DNA-binding region" description="H-T-H motif" evidence="2">
    <location>
        <begin position="44"/>
        <end position="63"/>
    </location>
</feature>